<dbReference type="PANTHER" id="PTHR45614">
    <property type="entry name" value="MYB PROTEIN-RELATED"/>
    <property type="match status" value="1"/>
</dbReference>
<dbReference type="PROSITE" id="PS51293">
    <property type="entry name" value="SANT"/>
    <property type="match status" value="1"/>
</dbReference>
<proteinExistence type="predicted"/>
<feature type="domain" description="HTH myb-type" evidence="3">
    <location>
        <begin position="18"/>
        <end position="71"/>
    </location>
</feature>
<dbReference type="Pfam" id="PF00249">
    <property type="entry name" value="Myb_DNA-binding"/>
    <property type="match status" value="1"/>
</dbReference>
<dbReference type="GO" id="GO:0000981">
    <property type="term" value="F:DNA-binding transcription factor activity, RNA polymerase II-specific"/>
    <property type="evidence" value="ECO:0007669"/>
    <property type="project" value="TreeGrafter"/>
</dbReference>
<dbReference type="SUPFAM" id="SSF46689">
    <property type="entry name" value="Homeodomain-like"/>
    <property type="match status" value="1"/>
</dbReference>
<gene>
    <name evidence="4" type="primary">SNAPC4_2</name>
    <name evidence="4" type="ORF">HK099_006444</name>
</gene>
<dbReference type="GO" id="GO:0000978">
    <property type="term" value="F:RNA polymerase II cis-regulatory region sequence-specific DNA binding"/>
    <property type="evidence" value="ECO:0007669"/>
    <property type="project" value="TreeGrafter"/>
</dbReference>
<evidence type="ECO:0000313" key="5">
    <source>
        <dbReference type="Proteomes" id="UP001211065"/>
    </source>
</evidence>
<sequence length="276" mass="33329">MGRTYQTCAYRWSMLNVKNIRHNRWTPEEDDLLKEALRNYGKDFFLISLKIPGRTPVQCRRRRDTLVERRSERRRTWTQQELDLLDEGISIYGAQLSSLVNHIKTRQAKSIYSKICTRYRNSSTSWTEKEEKDFCNVMHYYFKKNQQPYWPHVTTMFKTDNHGDELFLKFNKDWTKEDVEEFFERAKQLFSQKKFDKLPEGIRGITDNDKEDLEKFLQIKHPEKSLENIKFMVFMCLSTAWMEYSRELQYHEKRNRISKSKFNASPTQNGSLNPEK</sequence>
<dbReference type="PROSITE" id="PS50090">
    <property type="entry name" value="MYB_LIKE"/>
    <property type="match status" value="1"/>
</dbReference>
<dbReference type="GO" id="GO:0005634">
    <property type="term" value="C:nucleus"/>
    <property type="evidence" value="ECO:0007669"/>
    <property type="project" value="TreeGrafter"/>
</dbReference>
<dbReference type="AlphaFoldDB" id="A0AAD5XY84"/>
<evidence type="ECO:0000259" key="2">
    <source>
        <dbReference type="PROSITE" id="PS51293"/>
    </source>
</evidence>
<evidence type="ECO:0000259" key="1">
    <source>
        <dbReference type="PROSITE" id="PS50090"/>
    </source>
</evidence>
<reference evidence="4" key="1">
    <citation type="submission" date="2020-05" db="EMBL/GenBank/DDBJ databases">
        <title>Phylogenomic resolution of chytrid fungi.</title>
        <authorList>
            <person name="Stajich J.E."/>
            <person name="Amses K."/>
            <person name="Simmons R."/>
            <person name="Seto K."/>
            <person name="Myers J."/>
            <person name="Bonds A."/>
            <person name="Quandt C.A."/>
            <person name="Barry K."/>
            <person name="Liu P."/>
            <person name="Grigoriev I."/>
            <person name="Longcore J.E."/>
            <person name="James T.Y."/>
        </authorList>
    </citation>
    <scope>NUCLEOTIDE SEQUENCE</scope>
    <source>
        <strain evidence="4">JEL0476</strain>
    </source>
</reference>
<keyword evidence="5" id="KW-1185">Reference proteome</keyword>
<dbReference type="Gene3D" id="1.10.10.60">
    <property type="entry name" value="Homeodomain-like"/>
    <property type="match status" value="1"/>
</dbReference>
<dbReference type="InterPro" id="IPR050560">
    <property type="entry name" value="MYB_TF"/>
</dbReference>
<dbReference type="InterPro" id="IPR017930">
    <property type="entry name" value="Myb_dom"/>
</dbReference>
<organism evidence="4 5">
    <name type="scientific">Clydaea vesicula</name>
    <dbReference type="NCBI Taxonomy" id="447962"/>
    <lineage>
        <taxon>Eukaryota</taxon>
        <taxon>Fungi</taxon>
        <taxon>Fungi incertae sedis</taxon>
        <taxon>Chytridiomycota</taxon>
        <taxon>Chytridiomycota incertae sedis</taxon>
        <taxon>Chytridiomycetes</taxon>
        <taxon>Lobulomycetales</taxon>
        <taxon>Lobulomycetaceae</taxon>
        <taxon>Clydaea</taxon>
    </lineage>
</organism>
<feature type="domain" description="Myb-like" evidence="1">
    <location>
        <begin position="17"/>
        <end position="67"/>
    </location>
</feature>
<dbReference type="InterPro" id="IPR009057">
    <property type="entry name" value="Homeodomain-like_sf"/>
</dbReference>
<dbReference type="EMBL" id="JADGJW010000556">
    <property type="protein sequence ID" value="KAJ3215264.1"/>
    <property type="molecule type" value="Genomic_DNA"/>
</dbReference>
<dbReference type="InterPro" id="IPR017884">
    <property type="entry name" value="SANT_dom"/>
</dbReference>
<protein>
    <submittedName>
        <fullName evidence="4">Myblike DNAbinding domain-containing protein</fullName>
    </submittedName>
</protein>
<evidence type="ECO:0000259" key="3">
    <source>
        <dbReference type="PROSITE" id="PS51294"/>
    </source>
</evidence>
<dbReference type="PROSITE" id="PS51294">
    <property type="entry name" value="HTH_MYB"/>
    <property type="match status" value="1"/>
</dbReference>
<dbReference type="SMART" id="SM00717">
    <property type="entry name" value="SANT"/>
    <property type="match status" value="2"/>
</dbReference>
<evidence type="ECO:0000313" key="4">
    <source>
        <dbReference type="EMBL" id="KAJ3215264.1"/>
    </source>
</evidence>
<accession>A0AAD5XY84</accession>
<dbReference type="Proteomes" id="UP001211065">
    <property type="component" value="Unassembled WGS sequence"/>
</dbReference>
<dbReference type="InterPro" id="IPR001005">
    <property type="entry name" value="SANT/Myb"/>
</dbReference>
<dbReference type="CDD" id="cd00167">
    <property type="entry name" value="SANT"/>
    <property type="match status" value="1"/>
</dbReference>
<comment type="caution">
    <text evidence="4">The sequence shown here is derived from an EMBL/GenBank/DDBJ whole genome shotgun (WGS) entry which is preliminary data.</text>
</comment>
<name>A0AAD5XY84_9FUNG</name>
<feature type="domain" description="SANT" evidence="2">
    <location>
        <begin position="20"/>
        <end position="59"/>
    </location>
</feature>